<reference evidence="2" key="1">
    <citation type="submission" date="2016-05" db="EMBL/GenBank/DDBJ databases">
        <title>Comparative genomics of biotechnologically important yeasts.</title>
        <authorList>
            <consortium name="DOE Joint Genome Institute"/>
            <person name="Riley R."/>
            <person name="Haridas S."/>
            <person name="Wolfe K.H."/>
            <person name="Lopes M.R."/>
            <person name="Hittinger C.T."/>
            <person name="Goker M."/>
            <person name="Salamov A."/>
            <person name="Wisecaver J."/>
            <person name="Long T.M."/>
            <person name="Aerts A.L."/>
            <person name="Barry K."/>
            <person name="Choi C."/>
            <person name="Clum A."/>
            <person name="Coughlan A.Y."/>
            <person name="Deshpande S."/>
            <person name="Douglass A.P."/>
            <person name="Hanson S.J."/>
            <person name="Klenk H.-P."/>
            <person name="Labutti K."/>
            <person name="Lapidus A."/>
            <person name="Lindquist E."/>
            <person name="Lipzen A."/>
            <person name="Meier-Kolthoff J.P."/>
            <person name="Ohm R.A."/>
            <person name="Otillar R.P."/>
            <person name="Pangilinan J."/>
            <person name="Peng Y."/>
            <person name="Rokas A."/>
            <person name="Rosa C.A."/>
            <person name="Scheuner C."/>
            <person name="Sibirny A.A."/>
            <person name="Slot J.C."/>
            <person name="Stielow J.B."/>
            <person name="Sun H."/>
            <person name="Kurtzman C.P."/>
            <person name="Blackwell M."/>
            <person name="Grigoriev I.V."/>
            <person name="Jeffries T.W."/>
        </authorList>
    </citation>
    <scope>NUCLEOTIDE SEQUENCE [LARGE SCALE GENOMIC DNA]</scope>
    <source>
        <strain evidence="2">NRRL Y-12698</strain>
    </source>
</reference>
<keyword evidence="2" id="KW-1185">Reference proteome</keyword>
<dbReference type="Proteomes" id="UP000094336">
    <property type="component" value="Unassembled WGS sequence"/>
</dbReference>
<name>A0A1E3QZ30_9ASCO</name>
<gene>
    <name evidence="1" type="ORF">BABINDRAFT_159389</name>
</gene>
<sequence length="175" mass="19452">MGLFKSKLSQGMGEDTKLNMHSANVHDPILSAVNERQPFEAAGDSNVTAGNRLSYQQMATEGSMRDVFGAPIQAPDISNPTRARNERPMDTIRGFEYAISGDTGMREQLETPRLGWGFHEDYPQLNYGQDDSQYDRAPVANFNNYGGEQAVYTAPVLNTDEGKKKKKRGLFGKKK</sequence>
<dbReference type="PANTHER" id="PTHR28186:SF1">
    <property type="entry name" value="MEIOTICALLY UP-REGULATED GENE 9 PROTEIN"/>
    <property type="match status" value="1"/>
</dbReference>
<dbReference type="RefSeq" id="XP_018988224.1">
    <property type="nucleotide sequence ID" value="XM_019127630.1"/>
</dbReference>
<evidence type="ECO:0000313" key="2">
    <source>
        <dbReference type="Proteomes" id="UP000094336"/>
    </source>
</evidence>
<dbReference type="GeneID" id="30145483"/>
<organism evidence="1 2">
    <name type="scientific">Babjeviella inositovora NRRL Y-12698</name>
    <dbReference type="NCBI Taxonomy" id="984486"/>
    <lineage>
        <taxon>Eukaryota</taxon>
        <taxon>Fungi</taxon>
        <taxon>Dikarya</taxon>
        <taxon>Ascomycota</taxon>
        <taxon>Saccharomycotina</taxon>
        <taxon>Pichiomycetes</taxon>
        <taxon>Serinales incertae sedis</taxon>
        <taxon>Babjeviella</taxon>
    </lineage>
</organism>
<dbReference type="Pfam" id="PF10295">
    <property type="entry name" value="DUF2406"/>
    <property type="match status" value="1"/>
</dbReference>
<accession>A0A1E3QZ30</accession>
<dbReference type="OrthoDB" id="5330253at2759"/>
<dbReference type="EMBL" id="KV454426">
    <property type="protein sequence ID" value="ODQ82896.1"/>
    <property type="molecule type" value="Genomic_DNA"/>
</dbReference>
<dbReference type="InterPro" id="IPR018809">
    <property type="entry name" value="DUF2406"/>
</dbReference>
<dbReference type="PANTHER" id="PTHR28186">
    <property type="entry name" value="MEIOTICALLY UP-REGULATED GENE 9 PROTEIN"/>
    <property type="match status" value="1"/>
</dbReference>
<proteinExistence type="predicted"/>
<dbReference type="AlphaFoldDB" id="A0A1E3QZ30"/>
<evidence type="ECO:0000313" key="1">
    <source>
        <dbReference type="EMBL" id="ODQ82896.1"/>
    </source>
</evidence>
<protein>
    <submittedName>
        <fullName evidence="1">Uncharacterized protein</fullName>
    </submittedName>
</protein>